<dbReference type="Pfam" id="PF00498">
    <property type="entry name" value="FHA"/>
    <property type="match status" value="1"/>
</dbReference>
<dbReference type="InterPro" id="IPR008984">
    <property type="entry name" value="SMAD_FHA_dom_sf"/>
</dbReference>
<protein>
    <recommendedName>
        <fullName evidence="3">FHA domain-containing protein</fullName>
    </recommendedName>
</protein>
<dbReference type="SUPFAM" id="SSF49879">
    <property type="entry name" value="SMAD/FHA domain"/>
    <property type="match status" value="1"/>
</dbReference>
<name>A0A1Q2CWF3_9ACTN</name>
<feature type="region of interest" description="Disordered" evidence="2">
    <location>
        <begin position="240"/>
        <end position="306"/>
    </location>
</feature>
<accession>A0A1Q2CWF3</accession>
<evidence type="ECO:0000313" key="5">
    <source>
        <dbReference type="Proteomes" id="UP000188235"/>
    </source>
</evidence>
<dbReference type="InterPro" id="IPR000253">
    <property type="entry name" value="FHA_dom"/>
</dbReference>
<sequence length="531" mass="55097">MTLPMAAWRVTYTPGNWLVLSGPTMFVVMLPAPARASKLINDLWSDIVAAESVDGLLKLVGEVGLDAMPDFGAFFWDNNGLHGLSRGRVRVVDTDTGEVALEGTGSVLWDEQSLGGTRHLRIDLEPVDDNEVLQLPLVVGAASVSAVYLTTDPETLVRFPSYEQLGVLPKIPVLGVRPRQRRRDDAVEPAVEAVTVIDEPSAANPEPPASDTDIVDPAPVEEGVAEESAVAEEAQFVAAEEPVAKDSDDAATDVGPVVAPDEAPVDGEAAQEPAIDEAAPEFPGLGDELPLDNATDPAGAIAAPPSPEAVVPVAPELDQPVGDAAAAAGAAVGAVAPQRSAPVVIPPKLGEIDDDAGGTIFSTGLAATHKPAPQAEQRQDPQVLAVPCINGHANPPGSRTCRICQGPVDSSNPRLIRRPTLAGVHTNQGDFVDIVDGVVIGRAPDAANGPGGAYLLRVPSPSSDISRNHLLVTTRDWGVHVTDLHSTNGTTVLPSGEAPFTLRDGASVQVELGTVLDLGDGVSLRIEPPRG</sequence>
<dbReference type="OrthoDB" id="5485098at2"/>
<feature type="region of interest" description="Disordered" evidence="2">
    <location>
        <begin position="180"/>
        <end position="216"/>
    </location>
</feature>
<dbReference type="Gene3D" id="2.60.200.20">
    <property type="match status" value="1"/>
</dbReference>
<dbReference type="Proteomes" id="UP000188235">
    <property type="component" value="Chromosome"/>
</dbReference>
<dbReference type="STRING" id="399497.BW733_05735"/>
<dbReference type="CDD" id="cd00060">
    <property type="entry name" value="FHA"/>
    <property type="match status" value="1"/>
</dbReference>
<dbReference type="AlphaFoldDB" id="A0A1Q2CWF3"/>
<keyword evidence="5" id="KW-1185">Reference proteome</keyword>
<evidence type="ECO:0000256" key="1">
    <source>
        <dbReference type="ARBA" id="ARBA00022553"/>
    </source>
</evidence>
<evidence type="ECO:0000313" key="4">
    <source>
        <dbReference type="EMBL" id="AQP50404.1"/>
    </source>
</evidence>
<dbReference type="KEGG" id="tfa:BW733_05735"/>
<gene>
    <name evidence="4" type="ORF">BW733_05735</name>
</gene>
<feature type="domain" description="FHA" evidence="3">
    <location>
        <begin position="438"/>
        <end position="492"/>
    </location>
</feature>
<evidence type="ECO:0000259" key="3">
    <source>
        <dbReference type="PROSITE" id="PS50006"/>
    </source>
</evidence>
<reference evidence="4 5" key="1">
    <citation type="journal article" date="2008" name="Int. J. Syst. Evol. Microbiol.">
        <title>Tessaracoccus flavescens sp. nov., isolated from marine sediment.</title>
        <authorList>
            <person name="Lee D.W."/>
            <person name="Lee S.D."/>
        </authorList>
    </citation>
    <scope>NUCLEOTIDE SEQUENCE [LARGE SCALE GENOMIC DNA]</scope>
    <source>
        <strain evidence="4 5">SST-39T</strain>
    </source>
</reference>
<organism evidence="4 5">
    <name type="scientific">Tessaracoccus flavescens</name>
    <dbReference type="NCBI Taxonomy" id="399497"/>
    <lineage>
        <taxon>Bacteria</taxon>
        <taxon>Bacillati</taxon>
        <taxon>Actinomycetota</taxon>
        <taxon>Actinomycetes</taxon>
        <taxon>Propionibacteriales</taxon>
        <taxon>Propionibacteriaceae</taxon>
        <taxon>Tessaracoccus</taxon>
    </lineage>
</organism>
<dbReference type="PROSITE" id="PS50006">
    <property type="entry name" value="FHA_DOMAIN"/>
    <property type="match status" value="1"/>
</dbReference>
<evidence type="ECO:0000256" key="2">
    <source>
        <dbReference type="SAM" id="MobiDB-lite"/>
    </source>
</evidence>
<keyword evidence="1" id="KW-0597">Phosphoprotein</keyword>
<dbReference type="RefSeq" id="WP_077348708.1">
    <property type="nucleotide sequence ID" value="NZ_CP019607.1"/>
</dbReference>
<proteinExistence type="predicted"/>
<dbReference type="EMBL" id="CP019607">
    <property type="protein sequence ID" value="AQP50404.1"/>
    <property type="molecule type" value="Genomic_DNA"/>
</dbReference>